<feature type="non-terminal residue" evidence="6">
    <location>
        <position position="321"/>
    </location>
</feature>
<dbReference type="Pfam" id="PF03811">
    <property type="entry name" value="Zn_ribbon_InsA"/>
    <property type="match status" value="1"/>
</dbReference>
<name>A0A096DJD4_9FIRM</name>
<protein>
    <submittedName>
        <fullName evidence="6">Integrase</fullName>
    </submittedName>
</protein>
<evidence type="ECO:0000313" key="7">
    <source>
        <dbReference type="Proteomes" id="UP000029622"/>
    </source>
</evidence>
<dbReference type="InterPro" id="IPR036397">
    <property type="entry name" value="RNaseH_sf"/>
</dbReference>
<dbReference type="NCBIfam" id="NF033587">
    <property type="entry name" value="transpos_IS6"/>
    <property type="match status" value="1"/>
</dbReference>
<proteinExistence type="predicted"/>
<comment type="function">
    <text evidence="1">Involved in the transposition of the insertion sequence.</text>
</comment>
<dbReference type="RefSeq" id="WP_035165302.1">
    <property type="nucleotide sequence ID" value="NZ_AZTB01000141.1"/>
</dbReference>
<accession>A0A096DJD4</accession>
<evidence type="ECO:0000256" key="4">
    <source>
        <dbReference type="ARBA" id="ARBA00023172"/>
    </source>
</evidence>
<evidence type="ECO:0000256" key="1">
    <source>
        <dbReference type="ARBA" id="ARBA00002286"/>
    </source>
</evidence>
<keyword evidence="4" id="KW-0233">DNA recombination</keyword>
<dbReference type="InterPro" id="IPR032874">
    <property type="entry name" value="DDE_dom"/>
</dbReference>
<dbReference type="Pfam" id="PF13610">
    <property type="entry name" value="DDE_Tnp_IS240"/>
    <property type="match status" value="1"/>
</dbReference>
<reference evidence="6 7" key="1">
    <citation type="submission" date="2013-12" db="EMBL/GenBank/DDBJ databases">
        <title>Draft genome sequence of Caloranaerobacter sp. H53214.</title>
        <authorList>
            <person name="Jiang L.J."/>
            <person name="Shao Z.Z."/>
            <person name="Long M.N."/>
        </authorList>
    </citation>
    <scope>NUCLEOTIDE SEQUENCE [LARGE SCALE GENOMIC DNA]</scope>
    <source>
        <strain evidence="6 7">H53214</strain>
    </source>
</reference>
<evidence type="ECO:0000256" key="2">
    <source>
        <dbReference type="ARBA" id="ARBA00022578"/>
    </source>
</evidence>
<dbReference type="InterPro" id="IPR047930">
    <property type="entry name" value="Transpos_IS6"/>
</dbReference>
<comment type="caution">
    <text evidence="6">The sequence shown here is derived from an EMBL/GenBank/DDBJ whole genome shotgun (WGS) entry which is preliminary data.</text>
</comment>
<keyword evidence="3" id="KW-0238">DNA-binding</keyword>
<dbReference type="STRING" id="1156417.Y919_12435"/>
<organism evidence="6 7">
    <name type="scientific">Caloranaerobacter azorensis H53214</name>
    <dbReference type="NCBI Taxonomy" id="1156417"/>
    <lineage>
        <taxon>Bacteria</taxon>
        <taxon>Bacillati</taxon>
        <taxon>Bacillota</taxon>
        <taxon>Tissierellia</taxon>
        <taxon>Tissierellales</taxon>
        <taxon>Thermohalobacteraceae</taxon>
        <taxon>Caloranaerobacter</taxon>
    </lineage>
</organism>
<sequence length="321" mass="37849">MSKTINKNIVCPRCFSNELYRFGKDKNGYQKYQCKICKRQFIPDAKPRKLKGYPRCPKCGKGTFIHHNYKYYVQFRCNDKKCNHSFYQVKPKFINSTSSKSILGKTDFSKIRFPVYLIILVLRLYYLDGSSTRKISKHLMDSWNIKISHVTIASWVKKFAPMFKFISNKLLKTISFKNSNKWHVDETVVFINGKKYYLWVVIDSDTRMIVAYHLSPYRNSSEAFKVLNEAKNLGNPKAIVTDRLPSYNIPVKVLFSSSEHIKVKSFKDDISNNLIESFFKTFKDWYKSKKGFNSFNSANNLIFMFIFHYNFVRIHSSLDNK</sequence>
<dbReference type="GO" id="GO:0003677">
    <property type="term" value="F:DNA binding"/>
    <property type="evidence" value="ECO:0007669"/>
    <property type="project" value="UniProtKB-KW"/>
</dbReference>
<gene>
    <name evidence="6" type="ORF">Y919_12435</name>
</gene>
<evidence type="ECO:0000259" key="5">
    <source>
        <dbReference type="PROSITE" id="PS50994"/>
    </source>
</evidence>
<dbReference type="PROSITE" id="PS50994">
    <property type="entry name" value="INTEGRASE"/>
    <property type="match status" value="1"/>
</dbReference>
<evidence type="ECO:0000313" key="6">
    <source>
        <dbReference type="EMBL" id="KGG79396.1"/>
    </source>
</evidence>
<feature type="domain" description="Integrase catalytic" evidence="5">
    <location>
        <begin position="157"/>
        <end position="321"/>
    </location>
</feature>
<dbReference type="PANTHER" id="PTHR35528:SF3">
    <property type="entry name" value="BLL1675 PROTEIN"/>
    <property type="match status" value="1"/>
</dbReference>
<dbReference type="InterPro" id="IPR052183">
    <property type="entry name" value="IS_Transposase"/>
</dbReference>
<keyword evidence="2" id="KW-0815">Transposition</keyword>
<dbReference type="Gene3D" id="3.30.420.10">
    <property type="entry name" value="Ribonuclease H-like superfamily/Ribonuclease H"/>
    <property type="match status" value="1"/>
</dbReference>
<dbReference type="InterPro" id="IPR012337">
    <property type="entry name" value="RNaseH-like_sf"/>
</dbReference>
<dbReference type="GO" id="GO:0015074">
    <property type="term" value="P:DNA integration"/>
    <property type="evidence" value="ECO:0007669"/>
    <property type="project" value="InterPro"/>
</dbReference>
<dbReference type="InterPro" id="IPR003220">
    <property type="entry name" value="InsA_N_dom_Znf"/>
</dbReference>
<dbReference type="EMBL" id="AZTB01000141">
    <property type="protein sequence ID" value="KGG79396.1"/>
    <property type="molecule type" value="Genomic_DNA"/>
</dbReference>
<dbReference type="SUPFAM" id="SSF53098">
    <property type="entry name" value="Ribonuclease H-like"/>
    <property type="match status" value="1"/>
</dbReference>
<dbReference type="AlphaFoldDB" id="A0A096DJD4"/>
<dbReference type="PANTHER" id="PTHR35528">
    <property type="entry name" value="BLL1675 PROTEIN"/>
    <property type="match status" value="1"/>
</dbReference>
<dbReference type="GO" id="GO:0006313">
    <property type="term" value="P:DNA transposition"/>
    <property type="evidence" value="ECO:0007669"/>
    <property type="project" value="InterPro"/>
</dbReference>
<dbReference type="InterPro" id="IPR001584">
    <property type="entry name" value="Integrase_cat-core"/>
</dbReference>
<dbReference type="Proteomes" id="UP000029622">
    <property type="component" value="Unassembled WGS sequence"/>
</dbReference>
<evidence type="ECO:0000256" key="3">
    <source>
        <dbReference type="ARBA" id="ARBA00023125"/>
    </source>
</evidence>